<comment type="caution">
    <text evidence="1">The sequence shown here is derived from an EMBL/GenBank/DDBJ whole genome shotgun (WGS) entry which is preliminary data.</text>
</comment>
<sequence>MTNRNEWCPSSFIGWRAPFVSLKEITYRNLFGFSQSDRKGGSTGTYTVIVGYQSGSMVHHVSVSTQIAMLEVGSGQDHNFICLIEDPAIADLGGRGKIYVLSFKRNNDHQGQLRKMLPQLKDNFCGQCIEADSTARFEEALASPVGTDDFILQLQYKKVGMF</sequence>
<dbReference type="Proteomes" id="UP001181239">
    <property type="component" value="Unassembled WGS sequence"/>
</dbReference>
<organism evidence="1 2">
    <name type="scientific">Phocaeicola vulgatus</name>
    <name type="common">Bacteroides vulgatus</name>
    <dbReference type="NCBI Taxonomy" id="821"/>
    <lineage>
        <taxon>Bacteria</taxon>
        <taxon>Pseudomonadati</taxon>
        <taxon>Bacteroidota</taxon>
        <taxon>Bacteroidia</taxon>
        <taxon>Bacteroidales</taxon>
        <taxon>Bacteroidaceae</taxon>
        <taxon>Phocaeicola</taxon>
    </lineage>
</organism>
<gene>
    <name evidence="1" type="ORF">RVH43_00530</name>
</gene>
<evidence type="ECO:0000313" key="2">
    <source>
        <dbReference type="Proteomes" id="UP001181239"/>
    </source>
</evidence>
<dbReference type="EMBL" id="JAWDET010000002">
    <property type="protein sequence ID" value="MDU0239161.1"/>
    <property type="molecule type" value="Genomic_DNA"/>
</dbReference>
<evidence type="ECO:0000313" key="1">
    <source>
        <dbReference type="EMBL" id="MDU0239161.1"/>
    </source>
</evidence>
<protein>
    <submittedName>
        <fullName evidence="1">Uncharacterized protein</fullName>
    </submittedName>
</protein>
<name>A0AAE4I5J5_PHOVU</name>
<accession>A0AAE4I5J5</accession>
<reference evidence="1" key="1">
    <citation type="submission" date="2023-10" db="EMBL/GenBank/DDBJ databases">
        <title>Genome of Potential pathogenic bacteria in Crohn's disease.</title>
        <authorList>
            <person name="Rodriguez-Palacios A."/>
        </authorList>
    </citation>
    <scope>NUCLEOTIDE SEQUENCE</scope>
    <source>
        <strain evidence="1">CavFT-hAR11</strain>
    </source>
</reference>
<dbReference type="AlphaFoldDB" id="A0AAE4I5J5"/>
<proteinExistence type="predicted"/>